<dbReference type="PIRSF" id="PIRSF037299">
    <property type="entry name" value="Glycosidase_CRH1_prd"/>
    <property type="match status" value="1"/>
</dbReference>
<dbReference type="PROSITE" id="PS51762">
    <property type="entry name" value="GH16_2"/>
    <property type="match status" value="1"/>
</dbReference>
<dbReference type="CDD" id="cd02183">
    <property type="entry name" value="GH16_fungal_CRH1_transglycosylase"/>
    <property type="match status" value="1"/>
</dbReference>
<evidence type="ECO:0000313" key="24">
    <source>
        <dbReference type="Proteomes" id="UP001302321"/>
    </source>
</evidence>
<keyword evidence="24" id="KW-1185">Reference proteome</keyword>
<feature type="transmembrane region" description="Helical" evidence="20">
    <location>
        <begin position="379"/>
        <end position="397"/>
    </location>
</feature>
<evidence type="ECO:0000256" key="4">
    <source>
        <dbReference type="ARBA" id="ARBA00022622"/>
    </source>
</evidence>
<keyword evidence="14" id="KW-0961">Cell wall biogenesis/degradation</keyword>
<evidence type="ECO:0000313" key="23">
    <source>
        <dbReference type="EMBL" id="KAK4172981.1"/>
    </source>
</evidence>
<comment type="caution">
    <text evidence="23">The sequence shown here is derived from an EMBL/GenBank/DDBJ whole genome shotgun (WGS) entry which is preliminary data.</text>
</comment>
<dbReference type="GO" id="GO:0009277">
    <property type="term" value="C:fungal-type cell wall"/>
    <property type="evidence" value="ECO:0007669"/>
    <property type="project" value="TreeGrafter"/>
</dbReference>
<dbReference type="AlphaFoldDB" id="A0AAN6W2B5"/>
<dbReference type="PANTHER" id="PTHR10963:SF68">
    <property type="entry name" value="GLYCOSIDASE CRH1-RELATED"/>
    <property type="match status" value="1"/>
</dbReference>
<feature type="region of interest" description="Disordered" evidence="19">
    <location>
        <begin position="278"/>
        <end position="315"/>
    </location>
</feature>
<dbReference type="PANTHER" id="PTHR10963">
    <property type="entry name" value="GLYCOSYL HYDROLASE-RELATED"/>
    <property type="match status" value="1"/>
</dbReference>
<feature type="compositionally biased region" description="Basic and acidic residues" evidence="19">
    <location>
        <begin position="298"/>
        <end position="312"/>
    </location>
</feature>
<dbReference type="InterPro" id="IPR050546">
    <property type="entry name" value="Glycosyl_Hydrlase_16"/>
</dbReference>
<evidence type="ECO:0000256" key="18">
    <source>
        <dbReference type="PIRSR" id="PIRSR037299-2"/>
    </source>
</evidence>
<evidence type="ECO:0000256" key="16">
    <source>
        <dbReference type="PIRNR" id="PIRNR037299"/>
    </source>
</evidence>
<dbReference type="Proteomes" id="UP001302321">
    <property type="component" value="Unassembled WGS sequence"/>
</dbReference>
<evidence type="ECO:0000256" key="20">
    <source>
        <dbReference type="SAM" id="Phobius"/>
    </source>
</evidence>
<keyword evidence="8 16" id="KW-0378">Hydrolase</keyword>
<keyword evidence="6" id="KW-0808">Transferase</keyword>
<dbReference type="InterPro" id="IPR000757">
    <property type="entry name" value="Beta-glucanase-like"/>
</dbReference>
<gene>
    <name evidence="23" type="ORF">QBC36DRAFT_64799</name>
</gene>
<evidence type="ECO:0000256" key="10">
    <source>
        <dbReference type="ARBA" id="ARBA00023157"/>
    </source>
</evidence>
<feature type="disulfide bond" evidence="18">
    <location>
        <begin position="30"/>
        <end position="37"/>
    </location>
</feature>
<dbReference type="GO" id="GO:0016757">
    <property type="term" value="F:glycosyltransferase activity"/>
    <property type="evidence" value="ECO:0007669"/>
    <property type="project" value="UniProtKB-KW"/>
</dbReference>
<dbReference type="GO" id="GO:0008843">
    <property type="term" value="F:endochitinase activity"/>
    <property type="evidence" value="ECO:0007669"/>
    <property type="project" value="UniProtKB-EC"/>
</dbReference>
<evidence type="ECO:0000256" key="12">
    <source>
        <dbReference type="ARBA" id="ARBA00023288"/>
    </source>
</evidence>
<comment type="catalytic activity">
    <reaction evidence="1">
        <text>Random endo-hydrolysis of N-acetyl-beta-D-glucosaminide (1-&gt;4)-beta-linkages in chitin and chitodextrins.</text>
        <dbReference type="EC" id="3.2.1.14"/>
    </reaction>
</comment>
<feature type="signal peptide" evidence="21">
    <location>
        <begin position="1"/>
        <end position="24"/>
    </location>
</feature>
<keyword evidence="4" id="KW-0336">GPI-anchor</keyword>
<evidence type="ECO:0000256" key="5">
    <source>
        <dbReference type="ARBA" id="ARBA00022676"/>
    </source>
</evidence>
<dbReference type="Pfam" id="PF00722">
    <property type="entry name" value="Glyco_hydro_16"/>
    <property type="match status" value="1"/>
</dbReference>
<evidence type="ECO:0000256" key="14">
    <source>
        <dbReference type="ARBA" id="ARBA00023316"/>
    </source>
</evidence>
<dbReference type="GO" id="GO:0005975">
    <property type="term" value="P:carbohydrate metabolic process"/>
    <property type="evidence" value="ECO:0007669"/>
    <property type="project" value="InterPro"/>
</dbReference>
<feature type="chain" id="PRO_5042822245" description="Crh-like protein" evidence="21">
    <location>
        <begin position="25"/>
        <end position="398"/>
    </location>
</feature>
<protein>
    <recommendedName>
        <fullName evidence="16">Crh-like protein</fullName>
        <ecNumber evidence="16">3.2.-.-</ecNumber>
    </recommendedName>
</protein>
<evidence type="ECO:0000256" key="7">
    <source>
        <dbReference type="ARBA" id="ARBA00022729"/>
    </source>
</evidence>
<dbReference type="Gene3D" id="2.60.120.200">
    <property type="match status" value="1"/>
</dbReference>
<evidence type="ECO:0000256" key="1">
    <source>
        <dbReference type="ARBA" id="ARBA00000822"/>
    </source>
</evidence>
<evidence type="ECO:0000256" key="2">
    <source>
        <dbReference type="ARBA" id="ARBA00004196"/>
    </source>
</evidence>
<reference evidence="23" key="2">
    <citation type="submission" date="2023-05" db="EMBL/GenBank/DDBJ databases">
        <authorList>
            <consortium name="Lawrence Berkeley National Laboratory"/>
            <person name="Steindorff A."/>
            <person name="Hensen N."/>
            <person name="Bonometti L."/>
            <person name="Westerberg I."/>
            <person name="Brannstrom I.O."/>
            <person name="Guillou S."/>
            <person name="Cros-Aarteil S."/>
            <person name="Calhoun S."/>
            <person name="Haridas S."/>
            <person name="Kuo A."/>
            <person name="Mondo S."/>
            <person name="Pangilinan J."/>
            <person name="Riley R."/>
            <person name="Labutti K."/>
            <person name="Andreopoulos B."/>
            <person name="Lipzen A."/>
            <person name="Chen C."/>
            <person name="Yanf M."/>
            <person name="Daum C."/>
            <person name="Ng V."/>
            <person name="Clum A."/>
            <person name="Ohm R."/>
            <person name="Martin F."/>
            <person name="Silar P."/>
            <person name="Natvig D."/>
            <person name="Lalanne C."/>
            <person name="Gautier V."/>
            <person name="Ament-Velasquez S.L."/>
            <person name="Kruys A."/>
            <person name="Hutchinson M.I."/>
            <person name="Powell A.J."/>
            <person name="Barry K."/>
            <person name="Miller A.N."/>
            <person name="Grigoriev I.V."/>
            <person name="Debuchy R."/>
            <person name="Gladieux P."/>
            <person name="Thoren M.H."/>
            <person name="Johannesson H."/>
        </authorList>
    </citation>
    <scope>NUCLEOTIDE SEQUENCE</scope>
    <source>
        <strain evidence="23">CBS 892.96</strain>
    </source>
</reference>
<feature type="region of interest" description="Disordered" evidence="19">
    <location>
        <begin position="332"/>
        <end position="366"/>
    </location>
</feature>
<comment type="subcellular location">
    <subcellularLocation>
        <location evidence="2">Cell envelope</location>
    </subcellularLocation>
    <subcellularLocation>
        <location evidence="3">Membrane</location>
        <topology evidence="3">Lipid-anchor</topology>
        <topology evidence="3">GPI-anchor</topology>
    </subcellularLocation>
</comment>
<evidence type="ECO:0000259" key="22">
    <source>
        <dbReference type="PROSITE" id="PS51762"/>
    </source>
</evidence>
<evidence type="ECO:0000256" key="17">
    <source>
        <dbReference type="PIRSR" id="PIRSR037299-1"/>
    </source>
</evidence>
<dbReference type="GO" id="GO:0098552">
    <property type="term" value="C:side of membrane"/>
    <property type="evidence" value="ECO:0007669"/>
    <property type="project" value="UniProtKB-KW"/>
</dbReference>
<keyword evidence="9 16" id="KW-0472">Membrane</keyword>
<dbReference type="EC" id="3.2.-.-" evidence="16"/>
<proteinExistence type="inferred from homology"/>
<dbReference type="InterPro" id="IPR017168">
    <property type="entry name" value="CHR-like"/>
</dbReference>
<name>A0AAN6W2B5_9PEZI</name>
<keyword evidence="13" id="KW-0326">Glycosidase</keyword>
<comment type="similarity">
    <text evidence="15">Belongs to the glycosyl hydrolase 16 family. CRH1 subfamily.</text>
</comment>
<keyword evidence="11" id="KW-0325">Glycoprotein</keyword>
<dbReference type="EMBL" id="MU866377">
    <property type="protein sequence ID" value="KAK4172981.1"/>
    <property type="molecule type" value="Genomic_DNA"/>
</dbReference>
<evidence type="ECO:0000256" key="19">
    <source>
        <dbReference type="SAM" id="MobiDB-lite"/>
    </source>
</evidence>
<evidence type="ECO:0000256" key="6">
    <source>
        <dbReference type="ARBA" id="ARBA00022679"/>
    </source>
</evidence>
<keyword evidence="12" id="KW-0449">Lipoprotein</keyword>
<keyword evidence="20" id="KW-1133">Transmembrane helix</keyword>
<keyword evidence="7 21" id="KW-0732">Signal</keyword>
<dbReference type="GO" id="GO:0031505">
    <property type="term" value="P:fungal-type cell wall organization"/>
    <property type="evidence" value="ECO:0007669"/>
    <property type="project" value="TreeGrafter"/>
</dbReference>
<dbReference type="SUPFAM" id="SSF49899">
    <property type="entry name" value="Concanavalin A-like lectins/glucanases"/>
    <property type="match status" value="1"/>
</dbReference>
<evidence type="ECO:0000256" key="9">
    <source>
        <dbReference type="ARBA" id="ARBA00023136"/>
    </source>
</evidence>
<evidence type="ECO:0000256" key="11">
    <source>
        <dbReference type="ARBA" id="ARBA00023180"/>
    </source>
</evidence>
<evidence type="ECO:0000256" key="21">
    <source>
        <dbReference type="SAM" id="SignalP"/>
    </source>
</evidence>
<dbReference type="InterPro" id="IPR013320">
    <property type="entry name" value="ConA-like_dom_sf"/>
</dbReference>
<evidence type="ECO:0000256" key="15">
    <source>
        <dbReference type="ARBA" id="ARBA00038074"/>
    </source>
</evidence>
<feature type="domain" description="GH16" evidence="22">
    <location>
        <begin position="38"/>
        <end position="237"/>
    </location>
</feature>
<feature type="active site" description="Nucleophile" evidence="17">
    <location>
        <position position="126"/>
    </location>
</feature>
<evidence type="ECO:0000256" key="8">
    <source>
        <dbReference type="ARBA" id="ARBA00022801"/>
    </source>
</evidence>
<keyword evidence="20" id="KW-0812">Transmembrane</keyword>
<organism evidence="23 24">
    <name type="scientific">Triangularia setosa</name>
    <dbReference type="NCBI Taxonomy" id="2587417"/>
    <lineage>
        <taxon>Eukaryota</taxon>
        <taxon>Fungi</taxon>
        <taxon>Dikarya</taxon>
        <taxon>Ascomycota</taxon>
        <taxon>Pezizomycotina</taxon>
        <taxon>Sordariomycetes</taxon>
        <taxon>Sordariomycetidae</taxon>
        <taxon>Sordariales</taxon>
        <taxon>Podosporaceae</taxon>
        <taxon>Triangularia</taxon>
    </lineage>
</organism>
<reference evidence="23" key="1">
    <citation type="journal article" date="2023" name="Mol. Phylogenet. Evol.">
        <title>Genome-scale phylogeny and comparative genomics of the fungal order Sordariales.</title>
        <authorList>
            <person name="Hensen N."/>
            <person name="Bonometti L."/>
            <person name="Westerberg I."/>
            <person name="Brannstrom I.O."/>
            <person name="Guillou S."/>
            <person name="Cros-Aarteil S."/>
            <person name="Calhoun S."/>
            <person name="Haridas S."/>
            <person name="Kuo A."/>
            <person name="Mondo S."/>
            <person name="Pangilinan J."/>
            <person name="Riley R."/>
            <person name="LaButti K."/>
            <person name="Andreopoulos B."/>
            <person name="Lipzen A."/>
            <person name="Chen C."/>
            <person name="Yan M."/>
            <person name="Daum C."/>
            <person name="Ng V."/>
            <person name="Clum A."/>
            <person name="Steindorff A."/>
            <person name="Ohm R.A."/>
            <person name="Martin F."/>
            <person name="Silar P."/>
            <person name="Natvig D.O."/>
            <person name="Lalanne C."/>
            <person name="Gautier V."/>
            <person name="Ament-Velasquez S.L."/>
            <person name="Kruys A."/>
            <person name="Hutchinson M.I."/>
            <person name="Powell A.J."/>
            <person name="Barry K."/>
            <person name="Miller A.N."/>
            <person name="Grigoriev I.V."/>
            <person name="Debuchy R."/>
            <person name="Gladieux P."/>
            <person name="Hiltunen Thoren M."/>
            <person name="Johannesson H."/>
        </authorList>
    </citation>
    <scope>NUCLEOTIDE SEQUENCE</scope>
    <source>
        <strain evidence="23">CBS 892.96</strain>
    </source>
</reference>
<sequence length="398" mass="42659">MHCFFPSWPHSLLGAVALCALVTAQTYTSCNPTAKSCPPDVGLPVPGYSIDFRNGPDNTHWLSVGMGSVTYMPNLGAAFTINKQGDSPTMETSWYFFFGRAEVHMRAAGGTGIVSCVVLESDDLDEIDWEWIGGEPHDVQTNYFGKGNTTTWDRGGKTPMGDTQWLTHNYTIDWTPSLVTWYIDGAVVRTLAYKDALGGHNFPQTPMRLKLGIWAGGDSKNPNGTIDWAGGVTNYTQGPFTMYVESVSVTNLNPAASYLYSDLSGSWTSISMSNATIGPMPSQVPKPKPVGKSGGGQGREKGAEKEDNEHKTGITSDEEPFATHMTWTVPGNASPADFAGHPNSGDDGNHDTTTTRASAGHPTEPTNIISEGSTLTTQFGLVWVLGVAIFTLGMMAVA</sequence>
<evidence type="ECO:0000256" key="13">
    <source>
        <dbReference type="ARBA" id="ARBA00023295"/>
    </source>
</evidence>
<keyword evidence="10 18" id="KW-1015">Disulfide bond</keyword>
<keyword evidence="5" id="KW-0328">Glycosyltransferase</keyword>
<feature type="active site" description="Proton donor" evidence="17">
    <location>
        <position position="130"/>
    </location>
</feature>
<evidence type="ECO:0000256" key="3">
    <source>
        <dbReference type="ARBA" id="ARBA00004589"/>
    </source>
</evidence>
<accession>A0AAN6W2B5</accession>